<protein>
    <submittedName>
        <fullName evidence="1">Uncharacterized protein</fullName>
    </submittedName>
</protein>
<comment type="caution">
    <text evidence="1">The sequence shown here is derived from an EMBL/GenBank/DDBJ whole genome shotgun (WGS) entry which is preliminary data.</text>
</comment>
<sequence>MGSIYWTYIGNYLLANEQYDLGIGFYIPSNRFTISDDDMIRIANLAQDTCEVDPSWYECVGDGNLP</sequence>
<gene>
    <name evidence="1" type="ORF">IZO911_LOCUS16588</name>
</gene>
<reference evidence="1" key="1">
    <citation type="submission" date="2021-02" db="EMBL/GenBank/DDBJ databases">
        <authorList>
            <person name="Nowell W R."/>
        </authorList>
    </citation>
    <scope>NUCLEOTIDE SEQUENCE</scope>
</reference>
<accession>A0A814F5K7</accession>
<evidence type="ECO:0000313" key="2">
    <source>
        <dbReference type="Proteomes" id="UP000663860"/>
    </source>
</evidence>
<dbReference type="AlphaFoldDB" id="A0A814F5K7"/>
<dbReference type="Proteomes" id="UP000663860">
    <property type="component" value="Unassembled WGS sequence"/>
</dbReference>
<proteinExistence type="predicted"/>
<name>A0A814F5K7_9BILA</name>
<dbReference type="EMBL" id="CAJNOE010000149">
    <property type="protein sequence ID" value="CAF0981302.1"/>
    <property type="molecule type" value="Genomic_DNA"/>
</dbReference>
<organism evidence="1 2">
    <name type="scientific">Adineta steineri</name>
    <dbReference type="NCBI Taxonomy" id="433720"/>
    <lineage>
        <taxon>Eukaryota</taxon>
        <taxon>Metazoa</taxon>
        <taxon>Spiralia</taxon>
        <taxon>Gnathifera</taxon>
        <taxon>Rotifera</taxon>
        <taxon>Eurotatoria</taxon>
        <taxon>Bdelloidea</taxon>
        <taxon>Adinetida</taxon>
        <taxon>Adinetidae</taxon>
        <taxon>Adineta</taxon>
    </lineage>
</organism>
<evidence type="ECO:0000313" key="1">
    <source>
        <dbReference type="EMBL" id="CAF0981302.1"/>
    </source>
</evidence>